<dbReference type="Pfam" id="PF00034">
    <property type="entry name" value="Cytochrom_C"/>
    <property type="match status" value="1"/>
</dbReference>
<evidence type="ECO:0000256" key="7">
    <source>
        <dbReference type="ARBA" id="ARBA00023004"/>
    </source>
</evidence>
<feature type="domain" description="Cytochrome c" evidence="10">
    <location>
        <begin position="25"/>
        <end position="104"/>
    </location>
</feature>
<keyword evidence="4 8" id="KW-0479">Metal-binding</keyword>
<feature type="chain" id="PRO_5047344524" evidence="9">
    <location>
        <begin position="24"/>
        <end position="201"/>
    </location>
</feature>
<dbReference type="Proteomes" id="UP001597304">
    <property type="component" value="Unassembled WGS sequence"/>
</dbReference>
<dbReference type="PIRSF" id="PIRSF000005">
    <property type="entry name" value="Cytochrome_c4"/>
    <property type="match status" value="1"/>
</dbReference>
<evidence type="ECO:0000256" key="6">
    <source>
        <dbReference type="ARBA" id="ARBA00022982"/>
    </source>
</evidence>
<dbReference type="RefSeq" id="WP_255507689.1">
    <property type="nucleotide sequence ID" value="NZ_JBHUEJ010000031.1"/>
</dbReference>
<dbReference type="InterPro" id="IPR036909">
    <property type="entry name" value="Cyt_c-like_dom_sf"/>
</dbReference>
<dbReference type="InterPro" id="IPR009056">
    <property type="entry name" value="Cyt_c-like_dom"/>
</dbReference>
<dbReference type="Pfam" id="PF13442">
    <property type="entry name" value="Cytochrome_CBB3"/>
    <property type="match status" value="1"/>
</dbReference>
<name>A0ABW4KWQ7_9BURK</name>
<evidence type="ECO:0000313" key="11">
    <source>
        <dbReference type="EMBL" id="MFD1711624.1"/>
    </source>
</evidence>
<comment type="subcellular location">
    <subcellularLocation>
        <location evidence="1">Periplasm</location>
    </subcellularLocation>
</comment>
<dbReference type="PANTHER" id="PTHR33751:SF9">
    <property type="entry name" value="CYTOCHROME C4"/>
    <property type="match status" value="1"/>
</dbReference>
<protein>
    <submittedName>
        <fullName evidence="11">C-type cytochrome</fullName>
    </submittedName>
</protein>
<keyword evidence="2" id="KW-0813">Transport</keyword>
<keyword evidence="9" id="KW-0732">Signal</keyword>
<dbReference type="EMBL" id="JBHUEJ010000031">
    <property type="protein sequence ID" value="MFD1711624.1"/>
    <property type="molecule type" value="Genomic_DNA"/>
</dbReference>
<keyword evidence="5" id="KW-0574">Periplasm</keyword>
<dbReference type="InterPro" id="IPR024167">
    <property type="entry name" value="Cytochrome_c4-like"/>
</dbReference>
<dbReference type="PANTHER" id="PTHR33751">
    <property type="entry name" value="CBB3-TYPE CYTOCHROME C OXIDASE SUBUNIT FIXP"/>
    <property type="match status" value="1"/>
</dbReference>
<dbReference type="SUPFAM" id="SSF46626">
    <property type="entry name" value="Cytochrome c"/>
    <property type="match status" value="2"/>
</dbReference>
<comment type="caution">
    <text evidence="11">The sequence shown here is derived from an EMBL/GenBank/DDBJ whole genome shotgun (WGS) entry which is preliminary data.</text>
</comment>
<evidence type="ECO:0000256" key="3">
    <source>
        <dbReference type="ARBA" id="ARBA00022617"/>
    </source>
</evidence>
<keyword evidence="3 8" id="KW-0349">Heme</keyword>
<dbReference type="InterPro" id="IPR050597">
    <property type="entry name" value="Cytochrome_c_Oxidase_Subunit"/>
</dbReference>
<keyword evidence="6" id="KW-0249">Electron transport</keyword>
<feature type="signal peptide" evidence="9">
    <location>
        <begin position="1"/>
        <end position="23"/>
    </location>
</feature>
<evidence type="ECO:0000313" key="12">
    <source>
        <dbReference type="Proteomes" id="UP001597304"/>
    </source>
</evidence>
<evidence type="ECO:0000256" key="1">
    <source>
        <dbReference type="ARBA" id="ARBA00004418"/>
    </source>
</evidence>
<organism evidence="11 12">
    <name type="scientific">Ottowia flava</name>
    <dbReference type="NCBI Taxonomy" id="2675430"/>
    <lineage>
        <taxon>Bacteria</taxon>
        <taxon>Pseudomonadati</taxon>
        <taxon>Pseudomonadota</taxon>
        <taxon>Betaproteobacteria</taxon>
        <taxon>Burkholderiales</taxon>
        <taxon>Comamonadaceae</taxon>
        <taxon>Ottowia</taxon>
    </lineage>
</organism>
<evidence type="ECO:0000256" key="8">
    <source>
        <dbReference type="PROSITE-ProRule" id="PRU00433"/>
    </source>
</evidence>
<evidence type="ECO:0000256" key="4">
    <source>
        <dbReference type="ARBA" id="ARBA00022723"/>
    </source>
</evidence>
<reference evidence="12" key="1">
    <citation type="journal article" date="2019" name="Int. J. Syst. Evol. Microbiol.">
        <title>The Global Catalogue of Microorganisms (GCM) 10K type strain sequencing project: providing services to taxonomists for standard genome sequencing and annotation.</title>
        <authorList>
            <consortium name="The Broad Institute Genomics Platform"/>
            <consortium name="The Broad Institute Genome Sequencing Center for Infectious Disease"/>
            <person name="Wu L."/>
            <person name="Ma J."/>
        </authorList>
    </citation>
    <scope>NUCLEOTIDE SEQUENCE [LARGE SCALE GENOMIC DNA]</scope>
    <source>
        <strain evidence="12">LMG 29247</strain>
    </source>
</reference>
<dbReference type="PROSITE" id="PS51007">
    <property type="entry name" value="CYTC"/>
    <property type="match status" value="2"/>
</dbReference>
<accession>A0ABW4KWQ7</accession>
<evidence type="ECO:0000256" key="5">
    <source>
        <dbReference type="ARBA" id="ARBA00022764"/>
    </source>
</evidence>
<evidence type="ECO:0000256" key="2">
    <source>
        <dbReference type="ARBA" id="ARBA00022448"/>
    </source>
</evidence>
<sequence length="201" mass="21520">MARRTHTWTMALLLMAATGAAHAQANEERAKKIIGGSCFLCHGADGESASEVFPRLAGQNAEYIAKQLENFKSGKRKSTAMASMVTELSPDDMRALGHFYASRPPHKEAAKDAELAAAGRYLYLHGNKHSGVPACASCHGPDGAGSATLPRLAGQFAAYTDAQLKQFSKRERNNDNAVMHSVAEKLTPQEMAAVAEYLSGQ</sequence>
<gene>
    <name evidence="11" type="ORF">ACFSF0_13480</name>
</gene>
<feature type="domain" description="Cytochrome c" evidence="10">
    <location>
        <begin position="114"/>
        <end position="201"/>
    </location>
</feature>
<proteinExistence type="predicted"/>
<evidence type="ECO:0000259" key="10">
    <source>
        <dbReference type="PROSITE" id="PS51007"/>
    </source>
</evidence>
<keyword evidence="7 8" id="KW-0408">Iron</keyword>
<evidence type="ECO:0000256" key="9">
    <source>
        <dbReference type="SAM" id="SignalP"/>
    </source>
</evidence>
<dbReference type="Gene3D" id="1.10.760.10">
    <property type="entry name" value="Cytochrome c-like domain"/>
    <property type="match status" value="2"/>
</dbReference>
<keyword evidence="12" id="KW-1185">Reference proteome</keyword>